<evidence type="ECO:0000313" key="3">
    <source>
        <dbReference type="Proteomes" id="UP000031036"/>
    </source>
</evidence>
<feature type="compositionally biased region" description="Polar residues" evidence="1">
    <location>
        <begin position="57"/>
        <end position="75"/>
    </location>
</feature>
<feature type="compositionally biased region" description="Basic and acidic residues" evidence="1">
    <location>
        <begin position="110"/>
        <end position="121"/>
    </location>
</feature>
<proteinExistence type="predicted"/>
<organism evidence="2 3">
    <name type="scientific">Toxocara canis</name>
    <name type="common">Canine roundworm</name>
    <dbReference type="NCBI Taxonomy" id="6265"/>
    <lineage>
        <taxon>Eukaryota</taxon>
        <taxon>Metazoa</taxon>
        <taxon>Ecdysozoa</taxon>
        <taxon>Nematoda</taxon>
        <taxon>Chromadorea</taxon>
        <taxon>Rhabditida</taxon>
        <taxon>Spirurina</taxon>
        <taxon>Ascaridomorpha</taxon>
        <taxon>Ascaridoidea</taxon>
        <taxon>Toxocaridae</taxon>
        <taxon>Toxocara</taxon>
    </lineage>
</organism>
<comment type="caution">
    <text evidence="2">The sequence shown here is derived from an EMBL/GenBank/DDBJ whole genome shotgun (WGS) entry which is preliminary data.</text>
</comment>
<evidence type="ECO:0000256" key="1">
    <source>
        <dbReference type="SAM" id="MobiDB-lite"/>
    </source>
</evidence>
<accession>A0A0B2V4D2</accession>
<sequence length="397" mass="44179">MTMLEEYNEFGNSTESAQRVNISSREHTEAVAGKDDDAQKVRIPKHRSDPDAVDPSGSHNALLSTEWSSHNTTQPFIGDDTFTREANRVLPSKNIETMAGKQNDQGNLSEQKKTATKEKGGSRSGRSSHENNAGQIDRSKEGSASEGRKMITGENAQEKWPKRKTTVVGVNKRTFVSPSFGPFIEHLDRPLQGQMTGDFMAFSANTMAFERARRADLDKAMACGASKGALSYRHNFTVNHSFVLPHNASLPLQVAMCVPLSPQMPLLDRNIQSLLQSLIKHHYSEARESQEADVQRLSALLDATYVEAKSIVTPLVMKKENISVTDLRRLAHAISEQIRIDENQIMEMLNCLRSIDVISMGEVSKLRNALLDRLASRRSATLSVYDLQKAVTDERKL</sequence>
<reference evidence="2 3" key="1">
    <citation type="submission" date="2014-11" db="EMBL/GenBank/DDBJ databases">
        <title>Genetic blueprint of the zoonotic pathogen Toxocara canis.</title>
        <authorList>
            <person name="Zhu X.-Q."/>
            <person name="Korhonen P.K."/>
            <person name="Cai H."/>
            <person name="Young N.D."/>
            <person name="Nejsum P."/>
            <person name="von Samson-Himmelstjerna G."/>
            <person name="Boag P.R."/>
            <person name="Tan P."/>
            <person name="Li Q."/>
            <person name="Min J."/>
            <person name="Yang Y."/>
            <person name="Wang X."/>
            <person name="Fang X."/>
            <person name="Hall R.S."/>
            <person name="Hofmann A."/>
            <person name="Sternberg P.W."/>
            <person name="Jex A.R."/>
            <person name="Gasser R.B."/>
        </authorList>
    </citation>
    <scope>NUCLEOTIDE SEQUENCE [LARGE SCALE GENOMIC DNA]</scope>
    <source>
        <strain evidence="2">PN_DK_2014</strain>
    </source>
</reference>
<feature type="compositionally biased region" description="Basic and acidic residues" evidence="1">
    <location>
        <begin position="137"/>
        <end position="160"/>
    </location>
</feature>
<name>A0A0B2V4D2_TOXCA</name>
<keyword evidence="3" id="KW-1185">Reference proteome</keyword>
<evidence type="ECO:0000313" key="2">
    <source>
        <dbReference type="EMBL" id="KHN75870.1"/>
    </source>
</evidence>
<feature type="compositionally biased region" description="Polar residues" evidence="1">
    <location>
        <begin position="100"/>
        <end position="109"/>
    </location>
</feature>
<feature type="compositionally biased region" description="Basic and acidic residues" evidence="1">
    <location>
        <begin position="24"/>
        <end position="50"/>
    </location>
</feature>
<protein>
    <submittedName>
        <fullName evidence="2">Uncharacterized protein</fullName>
    </submittedName>
</protein>
<feature type="compositionally biased region" description="Polar residues" evidence="1">
    <location>
        <begin position="10"/>
        <end position="23"/>
    </location>
</feature>
<feature type="region of interest" description="Disordered" evidence="1">
    <location>
        <begin position="93"/>
        <end position="164"/>
    </location>
</feature>
<feature type="region of interest" description="Disordered" evidence="1">
    <location>
        <begin position="1"/>
        <end position="81"/>
    </location>
</feature>
<dbReference type="Proteomes" id="UP000031036">
    <property type="component" value="Unassembled WGS sequence"/>
</dbReference>
<dbReference type="EMBL" id="JPKZ01002599">
    <property type="protein sequence ID" value="KHN75870.1"/>
    <property type="molecule type" value="Genomic_DNA"/>
</dbReference>
<dbReference type="OrthoDB" id="10544218at2759"/>
<gene>
    <name evidence="2" type="ORF">Tcan_08012</name>
</gene>
<dbReference type="AlphaFoldDB" id="A0A0B2V4D2"/>